<dbReference type="RefSeq" id="WP_068555904.1">
    <property type="nucleotide sequence ID" value="NZ_LOEE01000028.1"/>
</dbReference>
<dbReference type="InterPro" id="IPR036679">
    <property type="entry name" value="FlgN-like_sf"/>
</dbReference>
<evidence type="ECO:0000313" key="4">
    <source>
        <dbReference type="Proteomes" id="UP000070456"/>
    </source>
</evidence>
<proteinExistence type="predicted"/>
<organism evidence="3 4">
    <name type="scientific">Thermotalea metallivorans</name>
    <dbReference type="NCBI Taxonomy" id="520762"/>
    <lineage>
        <taxon>Bacteria</taxon>
        <taxon>Bacillati</taxon>
        <taxon>Bacillota</taxon>
        <taxon>Clostridia</taxon>
        <taxon>Peptostreptococcales</taxon>
        <taxon>Thermotaleaceae</taxon>
        <taxon>Thermotalea</taxon>
    </lineage>
</organism>
<dbReference type="SUPFAM" id="SSF140566">
    <property type="entry name" value="FlgN-like"/>
    <property type="match status" value="1"/>
</dbReference>
<reference evidence="3 4" key="1">
    <citation type="submission" date="2015-12" db="EMBL/GenBank/DDBJ databases">
        <title>Draft genome sequence of the thermoanaerobe Thermotalea metallivorans, an isolate from the runoff channel of the Great Artesian Basin, Australia.</title>
        <authorList>
            <person name="Patel B.K."/>
        </authorList>
    </citation>
    <scope>NUCLEOTIDE SEQUENCE [LARGE SCALE GENOMIC DNA]</scope>
    <source>
        <strain evidence="3 4">B2-1</strain>
    </source>
</reference>
<name>A0A140L730_9FIRM</name>
<dbReference type="Pfam" id="PF05130">
    <property type="entry name" value="FlgN"/>
    <property type="match status" value="1"/>
</dbReference>
<keyword evidence="2" id="KW-0175">Coiled coil</keyword>
<gene>
    <name evidence="3" type="ORF">AN619_13130</name>
</gene>
<dbReference type="AlphaFoldDB" id="A0A140L730"/>
<dbReference type="Proteomes" id="UP000070456">
    <property type="component" value="Unassembled WGS sequence"/>
</dbReference>
<keyword evidence="4" id="KW-1185">Reference proteome</keyword>
<sequence length="159" mass="18772">MDAHNMIAYLINVSEGKLQLMHQMLSLTKEQSSCTNEEKLDQMMDLIHRKQLLIDKVNMLDSEFEEKYDALKKYCNVASLEEIEIRKYEGIKKLKNIVQQIYDIIEKIRQLEVENNENMQKALEAVKQELSQVRYNIKINHTYGKNKNVYGGVFIDKKK</sequence>
<evidence type="ECO:0000313" key="3">
    <source>
        <dbReference type="EMBL" id="KXG76355.1"/>
    </source>
</evidence>
<evidence type="ECO:0000256" key="1">
    <source>
        <dbReference type="ARBA" id="ARBA00022795"/>
    </source>
</evidence>
<evidence type="ECO:0000256" key="2">
    <source>
        <dbReference type="SAM" id="Coils"/>
    </source>
</evidence>
<dbReference type="STRING" id="520762.AN619_13130"/>
<dbReference type="GO" id="GO:0044780">
    <property type="term" value="P:bacterial-type flagellum assembly"/>
    <property type="evidence" value="ECO:0007669"/>
    <property type="project" value="InterPro"/>
</dbReference>
<feature type="coiled-coil region" evidence="2">
    <location>
        <begin position="109"/>
        <end position="136"/>
    </location>
</feature>
<keyword evidence="1" id="KW-1005">Bacterial flagellum biogenesis</keyword>
<dbReference type="Gene3D" id="1.20.58.300">
    <property type="entry name" value="FlgN-like"/>
    <property type="match status" value="1"/>
</dbReference>
<evidence type="ECO:0008006" key="5">
    <source>
        <dbReference type="Google" id="ProtNLM"/>
    </source>
</evidence>
<dbReference type="InterPro" id="IPR007809">
    <property type="entry name" value="FlgN-like"/>
</dbReference>
<accession>A0A140L730</accession>
<protein>
    <recommendedName>
        <fullName evidence="5">FlgN protein</fullName>
    </recommendedName>
</protein>
<dbReference type="EMBL" id="LOEE01000028">
    <property type="protein sequence ID" value="KXG76355.1"/>
    <property type="molecule type" value="Genomic_DNA"/>
</dbReference>
<dbReference type="OrthoDB" id="1954931at2"/>
<comment type="caution">
    <text evidence="3">The sequence shown here is derived from an EMBL/GenBank/DDBJ whole genome shotgun (WGS) entry which is preliminary data.</text>
</comment>